<name>A0A420WYX3_9GAMM</name>
<evidence type="ECO:0000313" key="2">
    <source>
        <dbReference type="Proteomes" id="UP000281975"/>
    </source>
</evidence>
<reference evidence="1 2" key="1">
    <citation type="submission" date="2018-10" db="EMBL/GenBank/DDBJ databases">
        <title>Genomic Encyclopedia of Type Strains, Phase IV (KMG-IV): sequencing the most valuable type-strain genomes for metagenomic binning, comparative biology and taxonomic classification.</title>
        <authorList>
            <person name="Goeker M."/>
        </authorList>
    </citation>
    <scope>NUCLEOTIDE SEQUENCE [LARGE SCALE GENOMIC DNA]</scope>
    <source>
        <strain evidence="1 2">DSM 23229</strain>
    </source>
</reference>
<dbReference type="EMBL" id="RBIN01000002">
    <property type="protein sequence ID" value="RKR06541.1"/>
    <property type="molecule type" value="Genomic_DNA"/>
</dbReference>
<sequence>MTLSKDLFKKVILEAEKFYKNSPLNNEINNSDSIEVVVRKGQNEYTIPKVAEALFYGDPEEYRQQIAEAKANYKRKILRLDVYEENEGNYEKIFNLIKKRAAIIPFVGAGFSVSAGCPSWSDYIIEQAKKARLSEAAIEQRIAAGEHEALMTEIIHKISLDRFKRDFEHRFHNQNIAPALSPCTEFDGLFEQCIITTNFDRVLEEGITKPFSEKQVGTENSGRFIRAIFSGDHYLLKLHGNIDEENDRVLTAEEYDSAYGKGQIDWNLPIPKKLKKIFGNYSTIFLGCSLVGDRYLDVLKEVRATQSDFMPDHFAIVTAPDDEEERIERDKFLAELGITPIWFPHGDWEAPSEILSLIKLELNYS</sequence>
<dbReference type="RefSeq" id="WP_121171038.1">
    <property type="nucleotide sequence ID" value="NZ_RBIN01000002.1"/>
</dbReference>
<gene>
    <name evidence="1" type="ORF">C7446_0520</name>
</gene>
<organism evidence="1 2">
    <name type="scientific">Kushneria sinocarnis</name>
    <dbReference type="NCBI Taxonomy" id="595502"/>
    <lineage>
        <taxon>Bacteria</taxon>
        <taxon>Pseudomonadati</taxon>
        <taxon>Pseudomonadota</taxon>
        <taxon>Gammaproteobacteria</taxon>
        <taxon>Oceanospirillales</taxon>
        <taxon>Halomonadaceae</taxon>
        <taxon>Kushneria</taxon>
    </lineage>
</organism>
<evidence type="ECO:0000313" key="1">
    <source>
        <dbReference type="EMBL" id="RKR06541.1"/>
    </source>
</evidence>
<dbReference type="SUPFAM" id="SSF52467">
    <property type="entry name" value="DHS-like NAD/FAD-binding domain"/>
    <property type="match status" value="1"/>
</dbReference>
<comment type="caution">
    <text evidence="1">The sequence shown here is derived from an EMBL/GenBank/DDBJ whole genome shotgun (WGS) entry which is preliminary data.</text>
</comment>
<accession>A0A420WYX3</accession>
<dbReference type="AlphaFoldDB" id="A0A420WYX3"/>
<dbReference type="OrthoDB" id="2077946at2"/>
<dbReference type="Pfam" id="PF13289">
    <property type="entry name" value="SIR2_2"/>
    <property type="match status" value="1"/>
</dbReference>
<protein>
    <submittedName>
        <fullName evidence="1">SIR2-like protein</fullName>
    </submittedName>
</protein>
<dbReference type="Gene3D" id="3.40.50.1220">
    <property type="entry name" value="TPP-binding domain"/>
    <property type="match status" value="1"/>
</dbReference>
<proteinExistence type="predicted"/>
<dbReference type="InterPro" id="IPR029035">
    <property type="entry name" value="DHS-like_NAD/FAD-binding_dom"/>
</dbReference>
<keyword evidence="2" id="KW-1185">Reference proteome</keyword>
<dbReference type="Proteomes" id="UP000281975">
    <property type="component" value="Unassembled WGS sequence"/>
</dbReference>